<dbReference type="OrthoDB" id="1491387at2"/>
<keyword evidence="3" id="KW-1185">Reference proteome</keyword>
<accession>A0A4S4NE03</accession>
<protein>
    <submittedName>
        <fullName evidence="2">Uncharacterized protein</fullName>
    </submittedName>
</protein>
<comment type="caution">
    <text evidence="2">The sequence shown here is derived from an EMBL/GenBank/DDBJ whole genome shotgun (WGS) entry which is preliminary data.</text>
</comment>
<feature type="transmembrane region" description="Helical" evidence="1">
    <location>
        <begin position="221"/>
        <end position="241"/>
    </location>
</feature>
<sequence>MIFLLLGGYPAVKGYETDLRLLIDDSRSYRLLFFLYMTGRTAYLALLVCLLLHVVIRGLWIAAVGLRYVSGDIDYEVMKFRPRYTRWLEGQIGSFDDYIERLERYSSVLFSLAFLVLFCFLSIGSWILVMIALQEGYNWLLGRDLSNSTGILRGAGVFTLLLLLLSLIYFLDFVTLGFFKRNRYTARPYYYLYRVMGWITLADLYRPLYYNLIDHRFGRRLARLVPVVVVLLLVAVSFVVVKYRYYPFYLRDGLAFVDAENYLDTDGWTGTELGRITLESRYPRHNYVEAFVPYRPYLHDEILEKLAPELEVARYTGAKLSGAFTVGERSNAAADNQALLAAFSDLFSLSVNDSLLDPTPRFHIHPVRQQPGLLYMIPVHDLPRGEHILSVRSRQLRSDTLGWSSDYNIYFYK</sequence>
<keyword evidence="1" id="KW-1133">Transmembrane helix</keyword>
<dbReference type="Proteomes" id="UP000308528">
    <property type="component" value="Unassembled WGS sequence"/>
</dbReference>
<name>A0A4S4NE03_9BACT</name>
<reference evidence="2 3" key="1">
    <citation type="submission" date="2019-04" db="EMBL/GenBank/DDBJ databases">
        <title>Lewinella litorea sp. nov., isolated from a marine sand.</title>
        <authorList>
            <person name="Yoon J.-H."/>
        </authorList>
    </citation>
    <scope>NUCLEOTIDE SEQUENCE [LARGE SCALE GENOMIC DNA]</scope>
    <source>
        <strain evidence="2 3">HSMS-39</strain>
    </source>
</reference>
<gene>
    <name evidence="2" type="ORF">E4021_13750</name>
</gene>
<keyword evidence="1" id="KW-0812">Transmembrane</keyword>
<feature type="transmembrane region" description="Helical" evidence="1">
    <location>
        <begin position="42"/>
        <end position="69"/>
    </location>
</feature>
<dbReference type="AlphaFoldDB" id="A0A4S4NE03"/>
<feature type="transmembrane region" description="Helical" evidence="1">
    <location>
        <begin position="151"/>
        <end position="179"/>
    </location>
</feature>
<evidence type="ECO:0000313" key="2">
    <source>
        <dbReference type="EMBL" id="THH37752.1"/>
    </source>
</evidence>
<evidence type="ECO:0000313" key="3">
    <source>
        <dbReference type="Proteomes" id="UP000308528"/>
    </source>
</evidence>
<proteinExistence type="predicted"/>
<organism evidence="2 3">
    <name type="scientific">Neolewinella litorea</name>
    <dbReference type="NCBI Taxonomy" id="2562452"/>
    <lineage>
        <taxon>Bacteria</taxon>
        <taxon>Pseudomonadati</taxon>
        <taxon>Bacteroidota</taxon>
        <taxon>Saprospiria</taxon>
        <taxon>Saprospirales</taxon>
        <taxon>Lewinellaceae</taxon>
        <taxon>Neolewinella</taxon>
    </lineage>
</organism>
<dbReference type="EMBL" id="SRSF01000006">
    <property type="protein sequence ID" value="THH37752.1"/>
    <property type="molecule type" value="Genomic_DNA"/>
</dbReference>
<dbReference type="RefSeq" id="WP_136459944.1">
    <property type="nucleotide sequence ID" value="NZ_SRSF01000006.1"/>
</dbReference>
<feature type="transmembrane region" description="Helical" evidence="1">
    <location>
        <begin position="108"/>
        <end position="131"/>
    </location>
</feature>
<keyword evidence="1" id="KW-0472">Membrane</keyword>
<evidence type="ECO:0000256" key="1">
    <source>
        <dbReference type="SAM" id="Phobius"/>
    </source>
</evidence>
<feature type="transmembrane region" description="Helical" evidence="1">
    <location>
        <begin position="191"/>
        <end position="209"/>
    </location>
</feature>